<sequence length="260" mass="29759">MAAKQCFNISIALSSVFVNPHALPRTLQRTPRLALCRPVPPIRAFSSSPISRKTVTERRQQNYDEEIPHRRVYLVDADDKLSEPRTKWDVLNSIDRKVYRLVQLNVPDSDPDSPTYTHDLRTFIPVCRIENKKESYLREKERKAKSKEQKKESARATSVKTLELNWAIDQNDLGHRLEKMEEFLREGRRVEVVLAAKKRGRKASKEECEALLGRLREVVERVGGKEFAGFEGGLGKFATVVFQGKVEKAGKGEEKVKDGE</sequence>
<dbReference type="GO" id="GO:0005739">
    <property type="term" value="C:mitochondrion"/>
    <property type="evidence" value="ECO:0007669"/>
    <property type="project" value="TreeGrafter"/>
</dbReference>
<accession>A0A6G1LJB1</accession>
<dbReference type="Proteomes" id="UP000799436">
    <property type="component" value="Unassembled WGS sequence"/>
</dbReference>
<reference evidence="5" key="1">
    <citation type="journal article" date="2020" name="Stud. Mycol.">
        <title>101 Dothideomycetes genomes: a test case for predicting lifestyles and emergence of pathogens.</title>
        <authorList>
            <person name="Haridas S."/>
            <person name="Albert R."/>
            <person name="Binder M."/>
            <person name="Bloem J."/>
            <person name="Labutti K."/>
            <person name="Salamov A."/>
            <person name="Andreopoulos B."/>
            <person name="Baker S."/>
            <person name="Barry K."/>
            <person name="Bills G."/>
            <person name="Bluhm B."/>
            <person name="Cannon C."/>
            <person name="Castanera R."/>
            <person name="Culley D."/>
            <person name="Daum C."/>
            <person name="Ezra D."/>
            <person name="Gonzalez J."/>
            <person name="Henrissat B."/>
            <person name="Kuo A."/>
            <person name="Liang C."/>
            <person name="Lipzen A."/>
            <person name="Lutzoni F."/>
            <person name="Magnuson J."/>
            <person name="Mondo S."/>
            <person name="Nolan M."/>
            <person name="Ohm R."/>
            <person name="Pangilinan J."/>
            <person name="Park H.-J."/>
            <person name="Ramirez L."/>
            <person name="Alfaro M."/>
            <person name="Sun H."/>
            <person name="Tritt A."/>
            <person name="Yoshinaga Y."/>
            <person name="Zwiers L.-H."/>
            <person name="Turgeon B."/>
            <person name="Goodwin S."/>
            <person name="Spatafora J."/>
            <person name="Crous P."/>
            <person name="Grigoriev I."/>
        </authorList>
    </citation>
    <scope>NUCLEOTIDE SEQUENCE</scope>
    <source>
        <strain evidence="5">CBS 116005</strain>
    </source>
</reference>
<keyword evidence="4" id="KW-0175">Coiled coil</keyword>
<dbReference type="GO" id="GO:0043022">
    <property type="term" value="F:ribosome binding"/>
    <property type="evidence" value="ECO:0007669"/>
    <property type="project" value="TreeGrafter"/>
</dbReference>
<dbReference type="PANTHER" id="PTHR10938:SF0">
    <property type="entry name" value="TRANSLATION INITIATION FACTOR IF-3, MITOCHONDRIAL"/>
    <property type="match status" value="1"/>
</dbReference>
<evidence type="ECO:0000256" key="4">
    <source>
        <dbReference type="SAM" id="Coils"/>
    </source>
</evidence>
<dbReference type="Gene3D" id="3.30.110.10">
    <property type="entry name" value="Translation initiation factor 3 (IF-3), C-terminal domain"/>
    <property type="match status" value="1"/>
</dbReference>
<feature type="coiled-coil region" evidence="4">
    <location>
        <begin position="129"/>
        <end position="157"/>
    </location>
</feature>
<organism evidence="5 6">
    <name type="scientific">Teratosphaeria nubilosa</name>
    <dbReference type="NCBI Taxonomy" id="161662"/>
    <lineage>
        <taxon>Eukaryota</taxon>
        <taxon>Fungi</taxon>
        <taxon>Dikarya</taxon>
        <taxon>Ascomycota</taxon>
        <taxon>Pezizomycotina</taxon>
        <taxon>Dothideomycetes</taxon>
        <taxon>Dothideomycetidae</taxon>
        <taxon>Mycosphaerellales</taxon>
        <taxon>Teratosphaeriaceae</taxon>
        <taxon>Teratosphaeria</taxon>
    </lineage>
</organism>
<dbReference type="InterPro" id="IPR036788">
    <property type="entry name" value="T_IF-3_C_sf"/>
</dbReference>
<dbReference type="PANTHER" id="PTHR10938">
    <property type="entry name" value="TRANSLATION INITIATION FACTOR IF-3"/>
    <property type="match status" value="1"/>
</dbReference>
<keyword evidence="2" id="KW-0396">Initiation factor</keyword>
<protein>
    <submittedName>
        <fullName evidence="5">Uncharacterized protein</fullName>
    </submittedName>
</protein>
<proteinExistence type="inferred from homology"/>
<dbReference type="AlphaFoldDB" id="A0A6G1LJB1"/>
<dbReference type="EMBL" id="ML995812">
    <property type="protein sequence ID" value="KAF2772965.1"/>
    <property type="molecule type" value="Genomic_DNA"/>
</dbReference>
<gene>
    <name evidence="5" type="ORF">EJ03DRAFT_150378</name>
</gene>
<name>A0A6G1LJB1_9PEZI</name>
<dbReference type="SUPFAM" id="SSF55200">
    <property type="entry name" value="Translation initiation factor IF3, C-terminal domain"/>
    <property type="match status" value="1"/>
</dbReference>
<dbReference type="InterPro" id="IPR001288">
    <property type="entry name" value="Translation_initiation_fac_3"/>
</dbReference>
<dbReference type="OrthoDB" id="21573at2759"/>
<evidence type="ECO:0000256" key="2">
    <source>
        <dbReference type="ARBA" id="ARBA00022540"/>
    </source>
</evidence>
<dbReference type="GO" id="GO:0032790">
    <property type="term" value="P:ribosome disassembly"/>
    <property type="evidence" value="ECO:0007669"/>
    <property type="project" value="TreeGrafter"/>
</dbReference>
<evidence type="ECO:0000313" key="6">
    <source>
        <dbReference type="Proteomes" id="UP000799436"/>
    </source>
</evidence>
<keyword evidence="6" id="KW-1185">Reference proteome</keyword>
<keyword evidence="3" id="KW-0648">Protein biosynthesis</keyword>
<dbReference type="GO" id="GO:0003743">
    <property type="term" value="F:translation initiation factor activity"/>
    <property type="evidence" value="ECO:0007669"/>
    <property type="project" value="UniProtKB-KW"/>
</dbReference>
<evidence type="ECO:0000256" key="3">
    <source>
        <dbReference type="ARBA" id="ARBA00022917"/>
    </source>
</evidence>
<evidence type="ECO:0000313" key="5">
    <source>
        <dbReference type="EMBL" id="KAF2772965.1"/>
    </source>
</evidence>
<comment type="similarity">
    <text evidence="1">Belongs to the IF-3 family.</text>
</comment>
<dbReference type="GO" id="GO:0070124">
    <property type="term" value="P:mitochondrial translational initiation"/>
    <property type="evidence" value="ECO:0007669"/>
    <property type="project" value="TreeGrafter"/>
</dbReference>
<evidence type="ECO:0000256" key="1">
    <source>
        <dbReference type="ARBA" id="ARBA00005439"/>
    </source>
</evidence>